<dbReference type="SUPFAM" id="SSF56808">
    <property type="entry name" value="Ribosomal protein L1"/>
    <property type="match status" value="1"/>
</dbReference>
<dbReference type="EMBL" id="JAEPRC010000036">
    <property type="protein sequence ID" value="KAG2213573.1"/>
    <property type="molecule type" value="Genomic_DNA"/>
</dbReference>
<name>A0A8H7RN42_9FUNG</name>
<feature type="compositionally biased region" description="Low complexity" evidence="1">
    <location>
        <begin position="295"/>
        <end position="308"/>
    </location>
</feature>
<evidence type="ECO:0008006" key="4">
    <source>
        <dbReference type="Google" id="ProtNLM"/>
    </source>
</evidence>
<evidence type="ECO:0000256" key="1">
    <source>
        <dbReference type="SAM" id="MobiDB-lite"/>
    </source>
</evidence>
<accession>A0A8H7RN42</accession>
<keyword evidence="3" id="KW-1185">Reference proteome</keyword>
<dbReference type="Pfam" id="PF00687">
    <property type="entry name" value="Ribosomal_L1"/>
    <property type="match status" value="1"/>
</dbReference>
<feature type="compositionally biased region" description="Basic residues" evidence="1">
    <location>
        <begin position="328"/>
        <end position="338"/>
    </location>
</feature>
<dbReference type="InterPro" id="IPR023674">
    <property type="entry name" value="Ribosomal_uL1-like"/>
</dbReference>
<dbReference type="Gene3D" id="3.40.50.790">
    <property type="match status" value="1"/>
</dbReference>
<dbReference type="AlphaFoldDB" id="A0A8H7RN42"/>
<dbReference type="OrthoDB" id="10251727at2759"/>
<feature type="region of interest" description="Disordered" evidence="1">
    <location>
        <begin position="246"/>
        <end position="338"/>
    </location>
</feature>
<dbReference type="InterPro" id="IPR016095">
    <property type="entry name" value="Ribosomal_uL1_3-a/b-sand"/>
</dbReference>
<dbReference type="InterPro" id="IPR028364">
    <property type="entry name" value="Ribosomal_uL1/biogenesis"/>
</dbReference>
<protein>
    <recommendedName>
        <fullName evidence="4">Ribosomal protein L1</fullName>
    </recommendedName>
</protein>
<evidence type="ECO:0000313" key="3">
    <source>
        <dbReference type="Proteomes" id="UP000650833"/>
    </source>
</evidence>
<feature type="compositionally biased region" description="Low complexity" evidence="1">
    <location>
        <begin position="267"/>
        <end position="287"/>
    </location>
</feature>
<reference evidence="2" key="1">
    <citation type="submission" date="2020-12" db="EMBL/GenBank/DDBJ databases">
        <title>Metabolic potential, ecology and presence of endohyphal bacteria is reflected in genomic diversity of Mucoromycotina.</title>
        <authorList>
            <person name="Muszewska A."/>
            <person name="Okrasinska A."/>
            <person name="Steczkiewicz K."/>
            <person name="Drgas O."/>
            <person name="Orlowska M."/>
            <person name="Perlinska-Lenart U."/>
            <person name="Aleksandrzak-Piekarczyk T."/>
            <person name="Szatraj K."/>
            <person name="Zielenkiewicz U."/>
            <person name="Pilsyk S."/>
            <person name="Malc E."/>
            <person name="Mieczkowski P."/>
            <person name="Kruszewska J.S."/>
            <person name="Biernat P."/>
            <person name="Pawlowska J."/>
        </authorList>
    </citation>
    <scope>NUCLEOTIDE SEQUENCE</scope>
    <source>
        <strain evidence="2">CBS 226.32</strain>
    </source>
</reference>
<dbReference type="CDD" id="cd00403">
    <property type="entry name" value="Ribosomal_L1"/>
    <property type="match status" value="1"/>
</dbReference>
<gene>
    <name evidence="2" type="ORF">INT46_002279</name>
</gene>
<comment type="caution">
    <text evidence="2">The sequence shown here is derived from an EMBL/GenBank/DDBJ whole genome shotgun (WGS) entry which is preliminary data.</text>
</comment>
<sequence length="338" mass="37109">MVQKLDLQQAKKAIAALYKFNEKKADNDMLNNEEDNAVYVEINTHKVMNKAQSKQKQIKLPVSPYPETYEVCYFTKDDEKKTEEKTKNSPIKKVISLNSLKTVYKTYEAKRKLAASYDLFVVDDRVAPLIPSLLGKAFLSKNRMPASIKSTGSLKANVEKILQSTNVKLHNGLKTRILIGNFAMSKEDLLKNYEAALPEIVKIAAHNWDQVELLGIQCEGSPLLPIYTSFPKEESKKVAAAAVKKEDKKTPAKKAVAAENEEESVKKAAPAKKAAATTKKATPAKKTTAAEKKAAAPAKKAAAPAKKTSAAEKKIAVAPAKKTETKKVTKKVAAKNKK</sequence>
<proteinExistence type="predicted"/>
<evidence type="ECO:0000313" key="2">
    <source>
        <dbReference type="EMBL" id="KAG2213573.1"/>
    </source>
</evidence>
<organism evidence="2 3">
    <name type="scientific">Mucor plumbeus</name>
    <dbReference type="NCBI Taxonomy" id="97098"/>
    <lineage>
        <taxon>Eukaryota</taxon>
        <taxon>Fungi</taxon>
        <taxon>Fungi incertae sedis</taxon>
        <taxon>Mucoromycota</taxon>
        <taxon>Mucoromycotina</taxon>
        <taxon>Mucoromycetes</taxon>
        <taxon>Mucorales</taxon>
        <taxon>Mucorineae</taxon>
        <taxon>Mucoraceae</taxon>
        <taxon>Mucor</taxon>
    </lineage>
</organism>
<feature type="compositionally biased region" description="Basic and acidic residues" evidence="1">
    <location>
        <begin position="309"/>
        <end position="327"/>
    </location>
</feature>
<dbReference type="Proteomes" id="UP000650833">
    <property type="component" value="Unassembled WGS sequence"/>
</dbReference>